<accession>A0A8C5SRS5</accession>
<feature type="domain" description="Fibronectin type-III" evidence="1">
    <location>
        <begin position="1"/>
        <end position="79"/>
    </location>
</feature>
<dbReference type="PROSITE" id="PS50853">
    <property type="entry name" value="FN3"/>
    <property type="match status" value="1"/>
</dbReference>
<evidence type="ECO:0000313" key="2">
    <source>
        <dbReference type="Ensembl" id="ENSLLTP00000021555.1"/>
    </source>
</evidence>
<dbReference type="SUPFAM" id="SSF49265">
    <property type="entry name" value="Fibronectin type III"/>
    <property type="match status" value="1"/>
</dbReference>
<dbReference type="InterPro" id="IPR050713">
    <property type="entry name" value="RTP_Phos/Ushers"/>
</dbReference>
<name>A0A8C5SRS5_LATLA</name>
<dbReference type="Proteomes" id="UP000694406">
    <property type="component" value="Unplaced"/>
</dbReference>
<dbReference type="InterPro" id="IPR036116">
    <property type="entry name" value="FN3_sf"/>
</dbReference>
<evidence type="ECO:0000259" key="1">
    <source>
        <dbReference type="PROSITE" id="PS50853"/>
    </source>
</evidence>
<protein>
    <recommendedName>
        <fullName evidence="1">Fibronectin type-III domain-containing protein</fullName>
    </recommendedName>
</protein>
<dbReference type="InterPro" id="IPR013783">
    <property type="entry name" value="Ig-like_fold"/>
</dbReference>
<dbReference type="PANTHER" id="PTHR46957">
    <property type="entry name" value="CYTOKINE RECEPTOR"/>
    <property type="match status" value="1"/>
</dbReference>
<dbReference type="Pfam" id="PF00041">
    <property type="entry name" value="fn3"/>
    <property type="match status" value="1"/>
</dbReference>
<organism evidence="2 3">
    <name type="scientific">Laticauda laticaudata</name>
    <name type="common">Blue-ringed sea krait</name>
    <name type="synonym">Blue-lipped sea krait</name>
    <dbReference type="NCBI Taxonomy" id="8630"/>
    <lineage>
        <taxon>Eukaryota</taxon>
        <taxon>Metazoa</taxon>
        <taxon>Chordata</taxon>
        <taxon>Craniata</taxon>
        <taxon>Vertebrata</taxon>
        <taxon>Euteleostomi</taxon>
        <taxon>Lepidosauria</taxon>
        <taxon>Squamata</taxon>
        <taxon>Bifurcata</taxon>
        <taxon>Unidentata</taxon>
        <taxon>Episquamata</taxon>
        <taxon>Toxicofera</taxon>
        <taxon>Serpentes</taxon>
        <taxon>Colubroidea</taxon>
        <taxon>Elapidae</taxon>
        <taxon>Laticaudinae</taxon>
        <taxon>Laticauda</taxon>
    </lineage>
</organism>
<reference evidence="2" key="2">
    <citation type="submission" date="2025-09" db="UniProtKB">
        <authorList>
            <consortium name="Ensembl"/>
        </authorList>
    </citation>
    <scope>IDENTIFICATION</scope>
</reference>
<dbReference type="Gene3D" id="2.60.40.10">
    <property type="entry name" value="Immunoglobulins"/>
    <property type="match status" value="2"/>
</dbReference>
<dbReference type="CDD" id="cd00063">
    <property type="entry name" value="FN3"/>
    <property type="match status" value="2"/>
</dbReference>
<reference evidence="2" key="1">
    <citation type="submission" date="2025-08" db="UniProtKB">
        <authorList>
            <consortium name="Ensembl"/>
        </authorList>
    </citation>
    <scope>IDENTIFICATION</scope>
</reference>
<proteinExistence type="predicted"/>
<keyword evidence="3" id="KW-1185">Reference proteome</keyword>
<dbReference type="Ensembl" id="ENSLLTT00000022355.1">
    <property type="protein sequence ID" value="ENSLLTP00000021555.1"/>
    <property type="gene ID" value="ENSLLTG00000016074.1"/>
</dbReference>
<dbReference type="InterPro" id="IPR003961">
    <property type="entry name" value="FN3_dom"/>
</dbReference>
<sequence>KKERETTISWQPPSRPNGIVTHYNIYQNSHLHATVPGARVKYIASFLQPYTIYQFQVEGCTSKGCSLSSESLPIQTLPDAPEDIPAPELYSDTPTSVLVSWQSPLHLNGLVESFTIERRIKGTEQEFYHHWLKVDSAFHPSEVSKMRTRIVGGNMLIL</sequence>
<evidence type="ECO:0000313" key="3">
    <source>
        <dbReference type="Proteomes" id="UP000694406"/>
    </source>
</evidence>
<dbReference type="PANTHER" id="PTHR46957:SF7">
    <property type="entry name" value="USHERIN"/>
    <property type="match status" value="1"/>
</dbReference>
<dbReference type="AlphaFoldDB" id="A0A8C5SRS5"/>